<dbReference type="SMART" id="SM00267">
    <property type="entry name" value="GGDEF"/>
    <property type="match status" value="1"/>
</dbReference>
<dbReference type="InterPro" id="IPR000160">
    <property type="entry name" value="GGDEF_dom"/>
</dbReference>
<dbReference type="InterPro" id="IPR011990">
    <property type="entry name" value="TPR-like_helical_dom_sf"/>
</dbReference>
<keyword evidence="5" id="KW-1133">Transmembrane helix</keyword>
<dbReference type="InterPro" id="IPR029787">
    <property type="entry name" value="Nucleotide_cyclase"/>
</dbReference>
<dbReference type="InterPro" id="IPR050469">
    <property type="entry name" value="Diguanylate_Cyclase"/>
</dbReference>
<feature type="region of interest" description="Disordered" evidence="4">
    <location>
        <begin position="634"/>
        <end position="666"/>
    </location>
</feature>
<keyword evidence="5" id="KW-0472">Membrane</keyword>
<feature type="signal peptide" evidence="6">
    <location>
        <begin position="1"/>
        <end position="28"/>
    </location>
</feature>
<dbReference type="SUPFAM" id="SSF48452">
    <property type="entry name" value="TPR-like"/>
    <property type="match status" value="2"/>
</dbReference>
<dbReference type="PANTHER" id="PTHR45138">
    <property type="entry name" value="REGULATORY COMPONENTS OF SENSORY TRANSDUCTION SYSTEM"/>
    <property type="match status" value="1"/>
</dbReference>
<dbReference type="EC" id="2.7.7.65" evidence="2"/>
<dbReference type="Pfam" id="PF00990">
    <property type="entry name" value="GGDEF"/>
    <property type="match status" value="1"/>
</dbReference>
<evidence type="ECO:0000256" key="5">
    <source>
        <dbReference type="SAM" id="Phobius"/>
    </source>
</evidence>
<keyword evidence="6" id="KW-0732">Signal</keyword>
<dbReference type="InterPro" id="IPR019734">
    <property type="entry name" value="TPR_rpt"/>
</dbReference>
<dbReference type="NCBIfam" id="TIGR00254">
    <property type="entry name" value="GGDEF"/>
    <property type="match status" value="1"/>
</dbReference>
<feature type="domain" description="GGDEF" evidence="7">
    <location>
        <begin position="507"/>
        <end position="640"/>
    </location>
</feature>
<name>A0A918T3V2_9GAMM</name>
<dbReference type="PANTHER" id="PTHR45138:SF9">
    <property type="entry name" value="DIGUANYLATE CYCLASE DGCM-RELATED"/>
    <property type="match status" value="1"/>
</dbReference>
<dbReference type="SMART" id="SM00028">
    <property type="entry name" value="TPR"/>
    <property type="match status" value="6"/>
</dbReference>
<reference evidence="8" key="1">
    <citation type="journal article" date="2014" name="Int. J. Syst. Evol. Microbiol.">
        <title>Complete genome sequence of Corynebacterium casei LMG S-19264T (=DSM 44701T), isolated from a smear-ripened cheese.</title>
        <authorList>
            <consortium name="US DOE Joint Genome Institute (JGI-PGF)"/>
            <person name="Walter F."/>
            <person name="Albersmeier A."/>
            <person name="Kalinowski J."/>
            <person name="Ruckert C."/>
        </authorList>
    </citation>
    <scope>NUCLEOTIDE SEQUENCE</scope>
    <source>
        <strain evidence="8">KCTC 23077</strain>
    </source>
</reference>
<dbReference type="CDD" id="cd01949">
    <property type="entry name" value="GGDEF"/>
    <property type="match status" value="1"/>
</dbReference>
<dbReference type="InterPro" id="IPR043128">
    <property type="entry name" value="Rev_trsase/Diguanyl_cyclase"/>
</dbReference>
<keyword evidence="9" id="KW-1185">Reference proteome</keyword>
<organism evidence="8 9">
    <name type="scientific">Cognatilysobacter bugurensis</name>
    <dbReference type="NCBI Taxonomy" id="543356"/>
    <lineage>
        <taxon>Bacteria</taxon>
        <taxon>Pseudomonadati</taxon>
        <taxon>Pseudomonadota</taxon>
        <taxon>Gammaproteobacteria</taxon>
        <taxon>Lysobacterales</taxon>
        <taxon>Lysobacteraceae</taxon>
        <taxon>Cognatilysobacter</taxon>
    </lineage>
</organism>
<keyword evidence="5" id="KW-0812">Transmembrane</keyword>
<dbReference type="AlphaFoldDB" id="A0A918T3V2"/>
<evidence type="ECO:0000256" key="4">
    <source>
        <dbReference type="SAM" id="MobiDB-lite"/>
    </source>
</evidence>
<evidence type="ECO:0000256" key="2">
    <source>
        <dbReference type="ARBA" id="ARBA00012528"/>
    </source>
</evidence>
<feature type="transmembrane region" description="Helical" evidence="5">
    <location>
        <begin position="444"/>
        <end position="464"/>
    </location>
</feature>
<dbReference type="Proteomes" id="UP000646426">
    <property type="component" value="Unassembled WGS sequence"/>
</dbReference>
<evidence type="ECO:0000259" key="7">
    <source>
        <dbReference type="PROSITE" id="PS50887"/>
    </source>
</evidence>
<dbReference type="Gene3D" id="1.25.40.10">
    <property type="entry name" value="Tetratricopeptide repeat domain"/>
    <property type="match status" value="2"/>
</dbReference>
<comment type="catalytic activity">
    <reaction evidence="3">
        <text>2 GTP = 3',3'-c-di-GMP + 2 diphosphate</text>
        <dbReference type="Rhea" id="RHEA:24898"/>
        <dbReference type="ChEBI" id="CHEBI:33019"/>
        <dbReference type="ChEBI" id="CHEBI:37565"/>
        <dbReference type="ChEBI" id="CHEBI:58805"/>
        <dbReference type="EC" id="2.7.7.65"/>
    </reaction>
</comment>
<dbReference type="GO" id="GO:0005886">
    <property type="term" value="C:plasma membrane"/>
    <property type="evidence" value="ECO:0007669"/>
    <property type="project" value="TreeGrafter"/>
</dbReference>
<evidence type="ECO:0000256" key="1">
    <source>
        <dbReference type="ARBA" id="ARBA00001946"/>
    </source>
</evidence>
<comment type="caution">
    <text evidence="8">The sequence shown here is derived from an EMBL/GenBank/DDBJ whole genome shotgun (WGS) entry which is preliminary data.</text>
</comment>
<dbReference type="SUPFAM" id="SSF55073">
    <property type="entry name" value="Nucleotide cyclase"/>
    <property type="match status" value="1"/>
</dbReference>
<evidence type="ECO:0000256" key="6">
    <source>
        <dbReference type="SAM" id="SignalP"/>
    </source>
</evidence>
<dbReference type="FunFam" id="3.30.70.270:FF:000001">
    <property type="entry name" value="Diguanylate cyclase domain protein"/>
    <property type="match status" value="1"/>
</dbReference>
<proteinExistence type="predicted"/>
<gene>
    <name evidence="8" type="ORF">GCM10007067_28020</name>
</gene>
<feature type="chain" id="PRO_5037725924" description="diguanylate cyclase" evidence="6">
    <location>
        <begin position="29"/>
        <end position="666"/>
    </location>
</feature>
<evidence type="ECO:0000313" key="9">
    <source>
        <dbReference type="Proteomes" id="UP000646426"/>
    </source>
</evidence>
<sequence length="666" mass="72379">MSRRVRGPARWVGMLVAAACAVAIPATAQEGHEALPAPSPAAFDTLFSTIDAQPRDHADTRARMPEFTRLRALVPPGDESRLLRVDALQCGVGLYEDAARVGVEAQALVERARRRDDGYALSRAYYCLGNARSAQHDERTSIADYTQGIEAARRAGLVVLHGEGLALRAATLSAIGEHAVALIDLTEAQREYERTGETTHAERNLLGLAVAYRRMGEFDAALDHLVRAEHAARRRSDLETTYTTLLQQGYLLFDRGAYPESIGPLRQALAIAERQRDPGNVAYALAALAASEVRIGNHTQALASVERAQARLGSEAHGGGVDMLVHLRRGEALAGLGRHHEAVAEFDGVMAELGDSDNPRYITMLHRARAVSLEAVGRHADAFDGYRRVLAAQTELDALARAQQEVLMRHRFDIERHELEHRRLAADRTLRDQQLAAQHRARHWRSVTLVASVVLVLLLAVLGLRQVRRGRTLQTLAMTDPLTGVANRRSLERFAALAIADCRSPPRPLSVLALDVDHFKRINDRYGHATGDAVLREVAAACRRELRQADLLGRTGGEEFVAVLPGIGREAARGVAERLRAAVAGLDFGDTALGLTITASLGVAEQCAQDTDFRTVVQRADRALYRAKRRGRDRVECDADDDDGGASARPMPPAPATPIGASAAAT</sequence>
<reference evidence="8" key="2">
    <citation type="submission" date="2020-09" db="EMBL/GenBank/DDBJ databases">
        <authorList>
            <person name="Sun Q."/>
            <person name="Kim S."/>
        </authorList>
    </citation>
    <scope>NUCLEOTIDE SEQUENCE</scope>
    <source>
        <strain evidence="8">KCTC 23077</strain>
    </source>
</reference>
<dbReference type="PROSITE" id="PS50887">
    <property type="entry name" value="GGDEF"/>
    <property type="match status" value="1"/>
</dbReference>
<accession>A0A918T3V2</accession>
<evidence type="ECO:0000313" key="8">
    <source>
        <dbReference type="EMBL" id="GHA88379.1"/>
    </source>
</evidence>
<dbReference type="GO" id="GO:1902201">
    <property type="term" value="P:negative regulation of bacterial-type flagellum-dependent cell motility"/>
    <property type="evidence" value="ECO:0007669"/>
    <property type="project" value="TreeGrafter"/>
</dbReference>
<dbReference type="Gene3D" id="3.30.70.270">
    <property type="match status" value="1"/>
</dbReference>
<protein>
    <recommendedName>
        <fullName evidence="2">diguanylate cyclase</fullName>
        <ecNumber evidence="2">2.7.7.65</ecNumber>
    </recommendedName>
</protein>
<dbReference type="RefSeq" id="WP_189457717.1">
    <property type="nucleotide sequence ID" value="NZ_BMYD01000005.1"/>
</dbReference>
<feature type="compositionally biased region" description="Low complexity" evidence="4">
    <location>
        <begin position="657"/>
        <end position="666"/>
    </location>
</feature>
<comment type="cofactor">
    <cofactor evidence="1">
        <name>Mg(2+)</name>
        <dbReference type="ChEBI" id="CHEBI:18420"/>
    </cofactor>
</comment>
<dbReference type="GO" id="GO:0052621">
    <property type="term" value="F:diguanylate cyclase activity"/>
    <property type="evidence" value="ECO:0007669"/>
    <property type="project" value="UniProtKB-EC"/>
</dbReference>
<dbReference type="GO" id="GO:0043709">
    <property type="term" value="P:cell adhesion involved in single-species biofilm formation"/>
    <property type="evidence" value="ECO:0007669"/>
    <property type="project" value="TreeGrafter"/>
</dbReference>
<dbReference type="EMBL" id="BMYD01000005">
    <property type="protein sequence ID" value="GHA88379.1"/>
    <property type="molecule type" value="Genomic_DNA"/>
</dbReference>
<evidence type="ECO:0000256" key="3">
    <source>
        <dbReference type="ARBA" id="ARBA00034247"/>
    </source>
</evidence>